<proteinExistence type="predicted"/>
<dbReference type="RefSeq" id="WP_169229263.1">
    <property type="nucleotide sequence ID" value="NZ_JABBGF010000001.1"/>
</dbReference>
<name>A0A7Y0A364_9FLAO</name>
<evidence type="ECO:0000313" key="1">
    <source>
        <dbReference type="EMBL" id="NML55817.1"/>
    </source>
</evidence>
<dbReference type="AlphaFoldDB" id="A0A7Y0A364"/>
<sequence length="351" mass="41698">MIIDELKELLDEFLNRWTIENIENLTLQQYVGLHNKDTFCQWVETKTRKLGSIKGMTSIKFGIYERKDPNKKPKNYENDDKYSWLKGYGENRELAFTKIKTDIISIIKLSELGKFSEIDEIILPDLFKWKVAFLYSNERLIPIYKRDVHFKIAHHYGLSVNKKTRISEIQNLMMLNKPAHLDVYAFMWQLFEKFGKEDEKNEIFDIESTGKKSRRKRRATKSRNSTTQLRTVTRSYVAEQKHNKIQEALVEILSDKYGEENVILEENFVDIKLIQPEFTNFYEVKSSSYASECIKEALGQILLYSFYDSDIRKKNHIVVGQYPPTENDKKYIEFIKQNLKLDFEYINVEIQ</sequence>
<protein>
    <submittedName>
        <fullName evidence="1">Uncharacterized protein</fullName>
    </submittedName>
</protein>
<evidence type="ECO:0000313" key="2">
    <source>
        <dbReference type="Proteomes" id="UP000552615"/>
    </source>
</evidence>
<dbReference type="Proteomes" id="UP000552615">
    <property type="component" value="Unassembled WGS sequence"/>
</dbReference>
<gene>
    <name evidence="1" type="ORF">HHL20_00510</name>
</gene>
<reference evidence="1 2" key="1">
    <citation type="submission" date="2020-04" db="EMBL/GenBank/DDBJ databases">
        <title>Chryseobacterium sp. RJ-7-14 sp. nov., isolated from Jeju soil.</title>
        <authorList>
            <person name="Dahal R.H."/>
            <person name="Chaudhary D.K."/>
        </authorList>
    </citation>
    <scope>NUCLEOTIDE SEQUENCE [LARGE SCALE GENOMIC DNA]</scope>
    <source>
        <strain evidence="1 2">RJ-7-14</strain>
    </source>
</reference>
<accession>A0A7Y0A364</accession>
<keyword evidence="2" id="KW-1185">Reference proteome</keyword>
<comment type="caution">
    <text evidence="1">The sequence shown here is derived from an EMBL/GenBank/DDBJ whole genome shotgun (WGS) entry which is preliminary data.</text>
</comment>
<organism evidence="1 2">
    <name type="scientific">Chryseobacterium cheonjiense</name>
    <dbReference type="NCBI Taxonomy" id="2728845"/>
    <lineage>
        <taxon>Bacteria</taxon>
        <taxon>Pseudomonadati</taxon>
        <taxon>Bacteroidota</taxon>
        <taxon>Flavobacteriia</taxon>
        <taxon>Flavobacteriales</taxon>
        <taxon>Weeksellaceae</taxon>
        <taxon>Chryseobacterium group</taxon>
        <taxon>Chryseobacterium</taxon>
    </lineage>
</organism>
<dbReference type="EMBL" id="JABBGF010000001">
    <property type="protein sequence ID" value="NML55817.1"/>
    <property type="molecule type" value="Genomic_DNA"/>
</dbReference>